<proteinExistence type="predicted"/>
<keyword evidence="4" id="KW-0812">Transmembrane</keyword>
<accession>A0A0B2BWV9</accession>
<dbReference type="SUPFAM" id="SSF48452">
    <property type="entry name" value="TPR-like"/>
    <property type="match status" value="1"/>
</dbReference>
<dbReference type="InterPro" id="IPR050498">
    <property type="entry name" value="Ycf3"/>
</dbReference>
<dbReference type="PROSITE" id="PS50005">
    <property type="entry name" value="TPR"/>
    <property type="match status" value="2"/>
</dbReference>
<feature type="repeat" description="TPR" evidence="3">
    <location>
        <begin position="224"/>
        <end position="257"/>
    </location>
</feature>
<dbReference type="STRING" id="1572751.PK98_15255"/>
<feature type="repeat" description="TPR" evidence="3">
    <location>
        <begin position="190"/>
        <end position="223"/>
    </location>
</feature>
<reference evidence="5 6" key="1">
    <citation type="submission" date="2014-11" db="EMBL/GenBank/DDBJ databases">
        <title>Draft genome sequence of Kirrobacter mercurialis.</title>
        <authorList>
            <person name="Coil D.A."/>
            <person name="Eisen J.A."/>
        </authorList>
    </citation>
    <scope>NUCLEOTIDE SEQUENCE [LARGE SCALE GENOMIC DNA]</scope>
    <source>
        <strain evidence="5 6">Coronado</strain>
    </source>
</reference>
<evidence type="ECO:0000256" key="2">
    <source>
        <dbReference type="ARBA" id="ARBA00022803"/>
    </source>
</evidence>
<evidence type="ECO:0000313" key="5">
    <source>
        <dbReference type="EMBL" id="KHL24133.1"/>
    </source>
</evidence>
<gene>
    <name evidence="5" type="ORF">PK98_15255</name>
</gene>
<evidence type="ECO:0000256" key="3">
    <source>
        <dbReference type="PROSITE-ProRule" id="PRU00339"/>
    </source>
</evidence>
<dbReference type="EMBL" id="JTDN01000004">
    <property type="protein sequence ID" value="KHL24133.1"/>
    <property type="molecule type" value="Genomic_DNA"/>
</dbReference>
<dbReference type="PANTHER" id="PTHR44858">
    <property type="entry name" value="TETRATRICOPEPTIDE REPEAT PROTEIN 6"/>
    <property type="match status" value="1"/>
</dbReference>
<feature type="transmembrane region" description="Helical" evidence="4">
    <location>
        <begin position="83"/>
        <end position="105"/>
    </location>
</feature>
<keyword evidence="4" id="KW-1133">Transmembrane helix</keyword>
<organism evidence="5 6">
    <name type="scientific">Croceibacterium mercuriale</name>
    <dbReference type="NCBI Taxonomy" id="1572751"/>
    <lineage>
        <taxon>Bacteria</taxon>
        <taxon>Pseudomonadati</taxon>
        <taxon>Pseudomonadota</taxon>
        <taxon>Alphaproteobacteria</taxon>
        <taxon>Sphingomonadales</taxon>
        <taxon>Erythrobacteraceae</taxon>
        <taxon>Croceibacterium</taxon>
    </lineage>
</organism>
<keyword evidence="1" id="KW-0677">Repeat</keyword>
<feature type="transmembrane region" description="Helical" evidence="4">
    <location>
        <begin position="58"/>
        <end position="77"/>
    </location>
</feature>
<keyword evidence="6" id="KW-1185">Reference proteome</keyword>
<dbReference type="Gene3D" id="1.25.40.10">
    <property type="entry name" value="Tetratricopeptide repeat domain"/>
    <property type="match status" value="3"/>
</dbReference>
<dbReference type="Pfam" id="PF13181">
    <property type="entry name" value="TPR_8"/>
    <property type="match status" value="1"/>
</dbReference>
<evidence type="ECO:0000256" key="4">
    <source>
        <dbReference type="SAM" id="Phobius"/>
    </source>
</evidence>
<comment type="caution">
    <text evidence="5">The sequence shown here is derived from an EMBL/GenBank/DDBJ whole genome shotgun (WGS) entry which is preliminary data.</text>
</comment>
<dbReference type="AlphaFoldDB" id="A0A0B2BWV9"/>
<feature type="transmembrane region" description="Helical" evidence="4">
    <location>
        <begin position="6"/>
        <end position="27"/>
    </location>
</feature>
<evidence type="ECO:0000313" key="6">
    <source>
        <dbReference type="Proteomes" id="UP000030988"/>
    </source>
</evidence>
<dbReference type="SMART" id="SM00028">
    <property type="entry name" value="TPR"/>
    <property type="match status" value="5"/>
</dbReference>
<name>A0A0B2BWV9_9SPHN</name>
<dbReference type="PANTHER" id="PTHR44858:SF1">
    <property type="entry name" value="UDP-N-ACETYLGLUCOSAMINE--PEPTIDE N-ACETYLGLUCOSAMINYLTRANSFERASE SPINDLY-RELATED"/>
    <property type="match status" value="1"/>
</dbReference>
<dbReference type="Proteomes" id="UP000030988">
    <property type="component" value="Unassembled WGS sequence"/>
</dbReference>
<keyword evidence="4" id="KW-0472">Membrane</keyword>
<keyword evidence="2 3" id="KW-0802">TPR repeat</keyword>
<feature type="transmembrane region" description="Helical" evidence="4">
    <location>
        <begin position="130"/>
        <end position="153"/>
    </location>
</feature>
<dbReference type="RefSeq" id="WP_039097931.1">
    <property type="nucleotide sequence ID" value="NZ_JTDN01000004.1"/>
</dbReference>
<protein>
    <submittedName>
        <fullName evidence="5">Uncharacterized protein</fullName>
    </submittedName>
</protein>
<dbReference type="InterPro" id="IPR011990">
    <property type="entry name" value="TPR-like_helical_dom_sf"/>
</dbReference>
<dbReference type="OrthoDB" id="9813074at2"/>
<evidence type="ECO:0000256" key="1">
    <source>
        <dbReference type="ARBA" id="ARBA00022737"/>
    </source>
</evidence>
<sequence length="399" mass="43827">MFDDIPPQLWPLIVLAAAAIVPVRYIIRHVVHTPRWREITLLPEDLGWRTPANLIRSVAALVLLAALAIFIFTPQAARFAQSWSFAALVLAGLGTYALHTVWRGLKDGHIEPMSRGMSWEFSREEQPKRFWVSVAWNTLIGVGMFLALIAGSLSESRDSCAEVDSEGEARAALPACNTLLAEAEDPDRRAMLLAARGRMHHWLEEPARALADYSAALALDPQDATTLHNRALVHEQMGDAAAALADYNALLMVQPDNPAGLLARGELLHEMGAPDAGIADFTSAATLEQNDLQALANRGMAYAWQGDRAAALADRARIAARAPGHPALLRIDTLLALKAEDQPAALALLTSSLQAEPDDAWALMQRANIYWKMGEMDLARDDDDRVDRLRMQYEQQNGR</sequence>
<dbReference type="InterPro" id="IPR019734">
    <property type="entry name" value="TPR_rpt"/>
</dbReference>